<evidence type="ECO:0000313" key="3">
    <source>
        <dbReference type="EMBL" id="GLO67184.1"/>
    </source>
</evidence>
<dbReference type="Proteomes" id="UP001275436">
    <property type="component" value="Unassembled WGS sequence"/>
</dbReference>
<sequence>MRLKLLYWLLPIMWMVVIFISSATPYENQDVKPLLSGLDLRFLSPYLSWIEFTYHSSIVSVKTLGIEGFIEFFIRKSAHVGVFFVLTCLFFISFIKNTQWKRSKIYIWSITLTALYAVADELHQGITPNRTPYVGDVILDILGGSLALIVIAMIFQITKKV</sequence>
<accession>A0ABQ5TN37</accession>
<comment type="caution">
    <text evidence="3">The sequence shown here is derived from an EMBL/GenBank/DDBJ whole genome shotgun (WGS) entry which is preliminary data.</text>
</comment>
<keyword evidence="4" id="KW-1185">Reference proteome</keyword>
<reference evidence="3 4" key="1">
    <citation type="submission" date="2023-02" db="EMBL/GenBank/DDBJ databases">
        <title>Oceanobacillus kimchii IFOP_LL358 isolated form Alexandrium catenella lab strain.</title>
        <authorList>
            <person name="Gajardo G."/>
            <person name="Ueki S."/>
            <person name="Maruyama F."/>
        </authorList>
    </citation>
    <scope>NUCLEOTIDE SEQUENCE [LARGE SCALE GENOMIC DNA]</scope>
    <source>
        <strain evidence="3 4">IFOP_LL358</strain>
    </source>
</reference>
<keyword evidence="1" id="KW-0812">Transmembrane</keyword>
<protein>
    <submittedName>
        <fullName evidence="3">VanZ family protein</fullName>
    </submittedName>
</protein>
<feature type="domain" description="VanZ-like" evidence="2">
    <location>
        <begin position="8"/>
        <end position="153"/>
    </location>
</feature>
<dbReference type="EMBL" id="BSKO01000001">
    <property type="protein sequence ID" value="GLO67184.1"/>
    <property type="molecule type" value="Genomic_DNA"/>
</dbReference>
<proteinExistence type="predicted"/>
<dbReference type="PIRSF" id="PIRSF019083">
    <property type="entry name" value="UCP019083_VanZ"/>
    <property type="match status" value="1"/>
</dbReference>
<dbReference type="InterPro" id="IPR016747">
    <property type="entry name" value="Phosphotransbutyrylase"/>
</dbReference>
<keyword evidence="1" id="KW-1133">Transmembrane helix</keyword>
<evidence type="ECO:0000259" key="2">
    <source>
        <dbReference type="Pfam" id="PF04892"/>
    </source>
</evidence>
<dbReference type="Pfam" id="PF04892">
    <property type="entry name" value="VanZ"/>
    <property type="match status" value="1"/>
</dbReference>
<feature type="transmembrane region" description="Helical" evidence="1">
    <location>
        <begin position="77"/>
        <end position="95"/>
    </location>
</feature>
<evidence type="ECO:0000256" key="1">
    <source>
        <dbReference type="SAM" id="Phobius"/>
    </source>
</evidence>
<dbReference type="NCBIfam" id="NF037970">
    <property type="entry name" value="vanZ_1"/>
    <property type="match status" value="1"/>
</dbReference>
<dbReference type="RefSeq" id="WP_069685585.1">
    <property type="nucleotide sequence ID" value="NZ_BSKO01000001.1"/>
</dbReference>
<feature type="transmembrane region" description="Helical" evidence="1">
    <location>
        <begin position="5"/>
        <end position="26"/>
    </location>
</feature>
<dbReference type="InterPro" id="IPR006976">
    <property type="entry name" value="VanZ-like"/>
</dbReference>
<feature type="transmembrane region" description="Helical" evidence="1">
    <location>
        <begin position="137"/>
        <end position="155"/>
    </location>
</feature>
<gene>
    <name evidence="3" type="ORF">MACH08_29680</name>
</gene>
<organism evidence="3 4">
    <name type="scientific">Oceanobacillus kimchii</name>
    <dbReference type="NCBI Taxonomy" id="746691"/>
    <lineage>
        <taxon>Bacteria</taxon>
        <taxon>Bacillati</taxon>
        <taxon>Bacillota</taxon>
        <taxon>Bacilli</taxon>
        <taxon>Bacillales</taxon>
        <taxon>Bacillaceae</taxon>
        <taxon>Oceanobacillus</taxon>
    </lineage>
</organism>
<keyword evidence="1" id="KW-0472">Membrane</keyword>
<name>A0ABQ5TN37_9BACI</name>
<evidence type="ECO:0000313" key="4">
    <source>
        <dbReference type="Proteomes" id="UP001275436"/>
    </source>
</evidence>